<feature type="signal peptide" evidence="1">
    <location>
        <begin position="1"/>
        <end position="22"/>
    </location>
</feature>
<keyword evidence="2" id="KW-0378">Hydrolase</keyword>
<reference evidence="2 3" key="1">
    <citation type="submission" date="2020-01" db="EMBL/GenBank/DDBJ databases">
        <authorList>
            <consortium name="DOE Joint Genome Institute"/>
            <person name="Haridas S."/>
            <person name="Albert R."/>
            <person name="Binder M."/>
            <person name="Bloem J."/>
            <person name="Labutti K."/>
            <person name="Salamov A."/>
            <person name="Andreopoulos B."/>
            <person name="Baker S.E."/>
            <person name="Barry K."/>
            <person name="Bills G."/>
            <person name="Bluhm B.H."/>
            <person name="Cannon C."/>
            <person name="Castanera R."/>
            <person name="Culley D.E."/>
            <person name="Daum C."/>
            <person name="Ezra D."/>
            <person name="Gonzalez J.B."/>
            <person name="Henrissat B."/>
            <person name="Kuo A."/>
            <person name="Liang C."/>
            <person name="Lipzen A."/>
            <person name="Lutzoni F."/>
            <person name="Magnuson J."/>
            <person name="Mondo S."/>
            <person name="Nolan M."/>
            <person name="Ohm R."/>
            <person name="Pangilinan J."/>
            <person name="Park H.-J.H."/>
            <person name="Ramirez L."/>
            <person name="Alfaro M."/>
            <person name="Sun H."/>
            <person name="Tritt A."/>
            <person name="Yoshinaga Y."/>
            <person name="Zwiers L.-H.L."/>
            <person name="Turgeon B.G."/>
            <person name="Goodwin S.B."/>
            <person name="Spatafora J.W."/>
            <person name="Crous P.W."/>
            <person name="Grigoriev I.V."/>
        </authorList>
    </citation>
    <scope>NUCLEOTIDE SEQUENCE [LARGE SCALE GENOMIC DNA]</scope>
    <source>
        <strain evidence="2 3">CBS 611.86</strain>
    </source>
</reference>
<dbReference type="OrthoDB" id="9978720at2759"/>
<keyword evidence="1" id="KW-0732">Signal</keyword>
<dbReference type="InterPro" id="IPR029058">
    <property type="entry name" value="AB_hydrolase_fold"/>
</dbReference>
<name>A0A7C8I851_9PLEO</name>
<protein>
    <submittedName>
        <fullName evidence="2">Alpha/Beta hydrolase protein</fullName>
    </submittedName>
</protein>
<proteinExistence type="predicted"/>
<dbReference type="InterPro" id="IPR050228">
    <property type="entry name" value="Carboxylesterase_BioH"/>
</dbReference>
<dbReference type="GO" id="GO:0016787">
    <property type="term" value="F:hydrolase activity"/>
    <property type="evidence" value="ECO:0007669"/>
    <property type="project" value="UniProtKB-KW"/>
</dbReference>
<keyword evidence="3" id="KW-1185">Reference proteome</keyword>
<dbReference type="Gene3D" id="3.40.50.1820">
    <property type="entry name" value="alpha/beta hydrolase"/>
    <property type="match status" value="1"/>
</dbReference>
<accession>A0A7C8I851</accession>
<dbReference type="EMBL" id="JAADJZ010000008">
    <property type="protein sequence ID" value="KAF2873048.1"/>
    <property type="molecule type" value="Genomic_DNA"/>
</dbReference>
<dbReference type="SUPFAM" id="SSF53474">
    <property type="entry name" value="alpha/beta-Hydrolases"/>
    <property type="match status" value="1"/>
</dbReference>
<dbReference type="AlphaFoldDB" id="A0A7C8I851"/>
<sequence length="369" mass="41425">MRPFERVILLLLGSLCGRWVLATEIEPRREYFYVGGTYKNITTGNTTDLYMLNQIYVEKFTPPHPSQPYPIVFIAGGGQTSTNFLETPDGRPGWLSYFISRGYTVYLTDQPSRGRSAWHPSQGPIYVFSATAISSQFTATSSHDQWPQAHLHTQWPGSGVPGDPIFDAFYATQVQSIFNRTLTEKLNTDSYTALLDRIGTGTIILTHSQSGPYGWRLGDVRPDLVKGIIALEPTGPPFENVFPTRSFWRVWGITDLEIDYEPSTGVNGTALNTTRIPAIDSDHSECILQADPPKKLKNLSRVPVLVVTAEASQHAVFDYCTVDYLRQAGVQVEFADLAKEGIKGNGHFMFMEKNNMEVADRVYRWLKQQ</sequence>
<dbReference type="PANTHER" id="PTHR43194">
    <property type="entry name" value="HYDROLASE ALPHA/BETA FOLD FAMILY"/>
    <property type="match status" value="1"/>
</dbReference>
<dbReference type="Proteomes" id="UP000481861">
    <property type="component" value="Unassembled WGS sequence"/>
</dbReference>
<feature type="chain" id="PRO_5028940548" evidence="1">
    <location>
        <begin position="23"/>
        <end position="369"/>
    </location>
</feature>
<organism evidence="2 3">
    <name type="scientific">Massariosphaeria phaeospora</name>
    <dbReference type="NCBI Taxonomy" id="100035"/>
    <lineage>
        <taxon>Eukaryota</taxon>
        <taxon>Fungi</taxon>
        <taxon>Dikarya</taxon>
        <taxon>Ascomycota</taxon>
        <taxon>Pezizomycotina</taxon>
        <taxon>Dothideomycetes</taxon>
        <taxon>Pleosporomycetidae</taxon>
        <taxon>Pleosporales</taxon>
        <taxon>Pleosporales incertae sedis</taxon>
        <taxon>Massariosphaeria</taxon>
    </lineage>
</organism>
<comment type="caution">
    <text evidence="2">The sequence shown here is derived from an EMBL/GenBank/DDBJ whole genome shotgun (WGS) entry which is preliminary data.</text>
</comment>
<evidence type="ECO:0000313" key="3">
    <source>
        <dbReference type="Proteomes" id="UP000481861"/>
    </source>
</evidence>
<dbReference type="CDD" id="cd12809">
    <property type="entry name" value="Esterase_713_like-2"/>
    <property type="match status" value="1"/>
</dbReference>
<dbReference type="PANTHER" id="PTHR43194:SF4">
    <property type="entry name" value="AB HYDROLASE-1 DOMAIN-CONTAINING PROTEIN"/>
    <property type="match status" value="1"/>
</dbReference>
<evidence type="ECO:0000256" key="1">
    <source>
        <dbReference type="SAM" id="SignalP"/>
    </source>
</evidence>
<evidence type="ECO:0000313" key="2">
    <source>
        <dbReference type="EMBL" id="KAF2873048.1"/>
    </source>
</evidence>
<gene>
    <name evidence="2" type="ORF">BDV95DRAFT_368097</name>
</gene>